<dbReference type="Gene3D" id="2.30.42.10">
    <property type="match status" value="1"/>
</dbReference>
<dbReference type="STRING" id="1447872.A0A1J9P802"/>
<evidence type="ECO:0000256" key="1">
    <source>
        <dbReference type="ARBA" id="ARBA00005256"/>
    </source>
</evidence>
<feature type="domain" description="PDZ" evidence="5">
    <location>
        <begin position="175"/>
        <end position="232"/>
    </location>
</feature>
<dbReference type="InterPro" id="IPR040815">
    <property type="entry name" value="Nas2_N"/>
</dbReference>
<dbReference type="InterPro" id="IPR035269">
    <property type="entry name" value="PSMD9"/>
</dbReference>
<dbReference type="Pfam" id="PF17820">
    <property type="entry name" value="PDZ_6"/>
    <property type="match status" value="1"/>
</dbReference>
<dbReference type="GO" id="GO:0005634">
    <property type="term" value="C:nucleus"/>
    <property type="evidence" value="ECO:0007669"/>
    <property type="project" value="TreeGrafter"/>
</dbReference>
<comment type="caution">
    <text evidence="6">The sequence shown here is derived from an EMBL/GenBank/DDBJ whole genome shotgun (WGS) entry which is preliminary data.</text>
</comment>
<feature type="region of interest" description="Disordered" evidence="4">
    <location>
        <begin position="113"/>
        <end position="147"/>
    </location>
</feature>
<reference evidence="6 7" key="1">
    <citation type="submission" date="2015-07" db="EMBL/GenBank/DDBJ databases">
        <title>Emmonsia species relationships and genome sequence.</title>
        <authorList>
            <consortium name="The Broad Institute Genomics Platform"/>
            <person name="Cuomo C.A."/>
            <person name="Munoz J.F."/>
            <person name="Imamovic A."/>
            <person name="Priest M.E."/>
            <person name="Young S."/>
            <person name="Clay O.K."/>
            <person name="McEwen J.G."/>
        </authorList>
    </citation>
    <scope>NUCLEOTIDE SEQUENCE [LARGE SCALE GENOMIC DNA]</scope>
    <source>
        <strain evidence="6 7">UAMH 9510</strain>
    </source>
</reference>
<keyword evidence="2" id="KW-0143">Chaperone</keyword>
<dbReference type="FunFam" id="2.30.42.10:FF:000107">
    <property type="entry name" value="26S proteasome non-ATPase regulatory subunit 9"/>
    <property type="match status" value="1"/>
</dbReference>
<dbReference type="Proteomes" id="UP000182235">
    <property type="component" value="Unassembled WGS sequence"/>
</dbReference>
<sequence length="263" mass="28902">MGIPMDDIHAPTVDSGPTSTPARNGRELSSLSLNELFEEKTRLETELKALSSVLDSHGVNMSTSLTTFDGYPRDDLDIAQIRTTRARIIHLRNDYKDVMDKVEQGVHAHFARLQQQQQEQQQQQNTSCPPTATTTTTTTSMPNSANDLPLITSRAIEDSTTSSQTGIIETPFAKINSVVEGSPAAQAGIKVGDRIRSVGHVNWMNHENLMKVAEVVQRNEGNAVAVKLVRRDESGEARDLTLQLVPRRNWGGRGLLGCHLVLV</sequence>
<organism evidence="6 7">
    <name type="scientific">Emergomyces pasteurianus Ep9510</name>
    <dbReference type="NCBI Taxonomy" id="1447872"/>
    <lineage>
        <taxon>Eukaryota</taxon>
        <taxon>Fungi</taxon>
        <taxon>Dikarya</taxon>
        <taxon>Ascomycota</taxon>
        <taxon>Pezizomycotina</taxon>
        <taxon>Eurotiomycetes</taxon>
        <taxon>Eurotiomycetidae</taxon>
        <taxon>Onygenales</taxon>
        <taxon>Ajellomycetaceae</taxon>
        <taxon>Emergomyces</taxon>
    </lineage>
</organism>
<evidence type="ECO:0000259" key="5">
    <source>
        <dbReference type="PROSITE" id="PS50106"/>
    </source>
</evidence>
<dbReference type="SMART" id="SM00228">
    <property type="entry name" value="PDZ"/>
    <property type="match status" value="1"/>
</dbReference>
<dbReference type="InterPro" id="IPR036034">
    <property type="entry name" value="PDZ_sf"/>
</dbReference>
<gene>
    <name evidence="6" type="ORF">AJ78_06854</name>
</gene>
<dbReference type="OrthoDB" id="48625at2759"/>
<dbReference type="EMBL" id="LGRN01000387">
    <property type="protein sequence ID" value="OJD12576.1"/>
    <property type="molecule type" value="Genomic_DNA"/>
</dbReference>
<dbReference type="SUPFAM" id="SSF50156">
    <property type="entry name" value="PDZ domain-like"/>
    <property type="match status" value="1"/>
</dbReference>
<dbReference type="PANTHER" id="PTHR12651">
    <property type="entry name" value="26S PROTEASOME NON-ATPASE REGULATORY SUBUNIT 9"/>
    <property type="match status" value="1"/>
</dbReference>
<dbReference type="GO" id="GO:0005737">
    <property type="term" value="C:cytoplasm"/>
    <property type="evidence" value="ECO:0007669"/>
    <property type="project" value="TreeGrafter"/>
</dbReference>
<dbReference type="PROSITE" id="PS50106">
    <property type="entry name" value="PDZ"/>
    <property type="match status" value="1"/>
</dbReference>
<comment type="similarity">
    <text evidence="1">Belongs to the proteasome subunit p27 family.</text>
</comment>
<proteinExistence type="inferred from homology"/>
<name>A0A1J9P802_9EURO</name>
<dbReference type="GO" id="GO:0070682">
    <property type="term" value="P:proteasome regulatory particle assembly"/>
    <property type="evidence" value="ECO:0007669"/>
    <property type="project" value="InterPro"/>
</dbReference>
<dbReference type="InterPro" id="IPR041489">
    <property type="entry name" value="PDZ_6"/>
</dbReference>
<evidence type="ECO:0000256" key="2">
    <source>
        <dbReference type="ARBA" id="ARBA00023186"/>
    </source>
</evidence>
<keyword evidence="7" id="KW-1185">Reference proteome</keyword>
<feature type="region of interest" description="Disordered" evidence="4">
    <location>
        <begin position="1"/>
        <end position="26"/>
    </location>
</feature>
<protein>
    <recommendedName>
        <fullName evidence="3">Probable 26S proteasome regulatory subunit p27</fullName>
    </recommendedName>
</protein>
<evidence type="ECO:0000256" key="4">
    <source>
        <dbReference type="SAM" id="MobiDB-lite"/>
    </source>
</evidence>
<dbReference type="Gene3D" id="6.10.140.1710">
    <property type="match status" value="1"/>
</dbReference>
<feature type="compositionally biased region" description="Low complexity" evidence="4">
    <location>
        <begin position="114"/>
        <end position="146"/>
    </location>
</feature>
<dbReference type="AlphaFoldDB" id="A0A1J9P802"/>
<accession>A0A1J9P802</accession>
<dbReference type="PANTHER" id="PTHR12651:SF1">
    <property type="entry name" value="26S PROTEASOME NON-ATPASE REGULATORY SUBUNIT 9"/>
    <property type="match status" value="1"/>
</dbReference>
<dbReference type="Pfam" id="PF18265">
    <property type="entry name" value="Nas2_N"/>
    <property type="match status" value="1"/>
</dbReference>
<dbReference type="InterPro" id="IPR001478">
    <property type="entry name" value="PDZ"/>
</dbReference>
<dbReference type="VEuPathDB" id="FungiDB:AJ78_06854"/>
<evidence type="ECO:0000256" key="3">
    <source>
        <dbReference type="ARBA" id="ARBA00068021"/>
    </source>
</evidence>
<evidence type="ECO:0000313" key="6">
    <source>
        <dbReference type="EMBL" id="OJD12576.1"/>
    </source>
</evidence>
<evidence type="ECO:0000313" key="7">
    <source>
        <dbReference type="Proteomes" id="UP000182235"/>
    </source>
</evidence>